<comment type="caution">
    <text evidence="3">The sequence shown here is derived from an EMBL/GenBank/DDBJ whole genome shotgun (WGS) entry which is preliminary data.</text>
</comment>
<sequence>MKEKLTHFFKNFFSNDNGNSDDTETKQKRKILFLGVAILVILVFVFLIFSGNSNSETNAINDKNIGNFVLTDKDENVRTNWIGSAAEDLELSKKKIDSLSITNQRLNTELETLKKTVGNLVTNKEKKEKESQSSNIETPKNVTLNGIDLPDLGNVNLYKDFPKPNESNNFELEKTGEVPPIQETYEERTRALENPLVFNNHAQRTIQEVKEEAKEKHYIPTGSFVKVVLLNGVDAPTMTQAKTNPLPVLMRVVDTSVLPNSWQYDIKDCFITGEGYGDLTSERAYIRTNTLSCMANDGRHINLDFKGAVSGEDGKIGLKGRVVTKQGALLARTLIAGFLQGVGESFGQQDTTTIVSGSGTTTVPLDQTANEAFQQGLFQGLSDSAEKLADFYLKMADQISPVIEISAGREITVITTDLTEIKSIEEEAKKKAHQIILNNQIQKDKR</sequence>
<dbReference type="CDD" id="cd16430">
    <property type="entry name" value="TraB"/>
    <property type="match status" value="1"/>
</dbReference>
<evidence type="ECO:0008006" key="5">
    <source>
        <dbReference type="Google" id="ProtNLM"/>
    </source>
</evidence>
<gene>
    <name evidence="3" type="ORF">HPU229334_11265</name>
</gene>
<accession>A0A0N0LTA0</accession>
<keyword evidence="2" id="KW-0812">Transmembrane</keyword>
<dbReference type="PATRIC" id="fig|35818.11.peg.2228"/>
<organism evidence="3 4">
    <name type="scientific">Helicobacter pullorum</name>
    <dbReference type="NCBI Taxonomy" id="35818"/>
    <lineage>
        <taxon>Bacteria</taxon>
        <taxon>Pseudomonadati</taxon>
        <taxon>Campylobacterota</taxon>
        <taxon>Epsilonproteobacteria</taxon>
        <taxon>Campylobacterales</taxon>
        <taxon>Helicobacteraceae</taxon>
        <taxon>Helicobacter</taxon>
    </lineage>
</organism>
<dbReference type="InterPro" id="IPR005498">
    <property type="entry name" value="T4SS_VirB10/TraB/TrbI"/>
</dbReference>
<feature type="transmembrane region" description="Helical" evidence="2">
    <location>
        <begin position="31"/>
        <end position="49"/>
    </location>
</feature>
<reference evidence="3 4" key="1">
    <citation type="submission" date="2014-06" db="EMBL/GenBank/DDBJ databases">
        <title>Helicobacter pullorum isolates in fresh chicken meat - phenotypic and genotypic features.</title>
        <authorList>
            <person name="Borges V."/>
            <person name="Santos A."/>
            <person name="Correia C.B."/>
            <person name="Saraiva M."/>
            <person name="Menard A."/>
            <person name="Vieira L."/>
            <person name="Sampaio D.A."/>
            <person name="Gomes J.P."/>
            <person name="Oleastro M."/>
        </authorList>
    </citation>
    <scope>NUCLEOTIDE SEQUENCE [LARGE SCALE GENOMIC DNA]</scope>
    <source>
        <strain evidence="3 4">229334/12</strain>
    </source>
</reference>
<proteinExistence type="predicted"/>
<evidence type="ECO:0000256" key="1">
    <source>
        <dbReference type="SAM" id="Coils"/>
    </source>
</evidence>
<dbReference type="EMBL" id="JNOC01000078">
    <property type="protein sequence ID" value="KPH54969.1"/>
    <property type="molecule type" value="Genomic_DNA"/>
</dbReference>
<evidence type="ECO:0000313" key="3">
    <source>
        <dbReference type="EMBL" id="KPH54969.1"/>
    </source>
</evidence>
<name>A0A0N0LTA0_9HELI</name>
<dbReference type="RefSeq" id="WP_054198535.1">
    <property type="nucleotide sequence ID" value="NZ_JNOC01000078.1"/>
</dbReference>
<dbReference type="Pfam" id="PF03743">
    <property type="entry name" value="TrbI"/>
    <property type="match status" value="1"/>
</dbReference>
<dbReference type="STRING" id="35818.HPU229336_04985"/>
<keyword evidence="1" id="KW-0175">Coiled coil</keyword>
<dbReference type="Proteomes" id="UP000037997">
    <property type="component" value="Unassembled WGS sequence"/>
</dbReference>
<dbReference type="AlphaFoldDB" id="A0A0N0LTA0"/>
<evidence type="ECO:0000256" key="2">
    <source>
        <dbReference type="SAM" id="Phobius"/>
    </source>
</evidence>
<evidence type="ECO:0000313" key="4">
    <source>
        <dbReference type="Proteomes" id="UP000037997"/>
    </source>
</evidence>
<keyword evidence="2" id="KW-0472">Membrane</keyword>
<protein>
    <recommendedName>
        <fullName evidence="5">Conjugal transfer protein TraB</fullName>
    </recommendedName>
</protein>
<feature type="coiled-coil region" evidence="1">
    <location>
        <begin position="89"/>
        <end position="130"/>
    </location>
</feature>
<keyword evidence="2" id="KW-1133">Transmembrane helix</keyword>